<reference evidence="2" key="2">
    <citation type="journal article" date="2015" name="Data Brief">
        <title>Shoot transcriptome of the giant reed, Arundo donax.</title>
        <authorList>
            <person name="Barrero R.A."/>
            <person name="Guerrero F.D."/>
            <person name="Moolhuijzen P."/>
            <person name="Goolsby J.A."/>
            <person name="Tidwell J."/>
            <person name="Bellgard S.E."/>
            <person name="Bellgard M.I."/>
        </authorList>
    </citation>
    <scope>NUCLEOTIDE SEQUENCE</scope>
    <source>
        <tissue evidence="2">Shoot tissue taken approximately 20 cm above the soil surface</tissue>
    </source>
</reference>
<protein>
    <submittedName>
        <fullName evidence="2">Uncharacterized protein</fullName>
    </submittedName>
</protein>
<evidence type="ECO:0000313" key="2">
    <source>
        <dbReference type="EMBL" id="JAE35477.1"/>
    </source>
</evidence>
<proteinExistence type="predicted"/>
<accession>A0A0A9HFD7</accession>
<sequence length="20" mass="2186">MPNSMQAGIRGVQRPATRKS</sequence>
<dbReference type="EMBL" id="GBRH01162419">
    <property type="protein sequence ID" value="JAE35477.1"/>
    <property type="molecule type" value="Transcribed_RNA"/>
</dbReference>
<reference evidence="2" key="1">
    <citation type="submission" date="2014-09" db="EMBL/GenBank/DDBJ databases">
        <authorList>
            <person name="Magalhaes I.L.F."/>
            <person name="Oliveira U."/>
            <person name="Santos F.R."/>
            <person name="Vidigal T.H.D.A."/>
            <person name="Brescovit A.D."/>
            <person name="Santos A.J."/>
        </authorList>
    </citation>
    <scope>NUCLEOTIDE SEQUENCE</scope>
    <source>
        <tissue evidence="2">Shoot tissue taken approximately 20 cm above the soil surface</tissue>
    </source>
</reference>
<evidence type="ECO:0000256" key="1">
    <source>
        <dbReference type="SAM" id="MobiDB-lite"/>
    </source>
</evidence>
<dbReference type="AlphaFoldDB" id="A0A0A9HFD7"/>
<feature type="region of interest" description="Disordered" evidence="1">
    <location>
        <begin position="1"/>
        <end position="20"/>
    </location>
</feature>
<organism evidence="2">
    <name type="scientific">Arundo donax</name>
    <name type="common">Giant reed</name>
    <name type="synonym">Donax arundinaceus</name>
    <dbReference type="NCBI Taxonomy" id="35708"/>
    <lineage>
        <taxon>Eukaryota</taxon>
        <taxon>Viridiplantae</taxon>
        <taxon>Streptophyta</taxon>
        <taxon>Embryophyta</taxon>
        <taxon>Tracheophyta</taxon>
        <taxon>Spermatophyta</taxon>
        <taxon>Magnoliopsida</taxon>
        <taxon>Liliopsida</taxon>
        <taxon>Poales</taxon>
        <taxon>Poaceae</taxon>
        <taxon>PACMAD clade</taxon>
        <taxon>Arundinoideae</taxon>
        <taxon>Arundineae</taxon>
        <taxon>Arundo</taxon>
    </lineage>
</organism>
<name>A0A0A9HFD7_ARUDO</name>